<feature type="region of interest" description="Disordered" evidence="1">
    <location>
        <begin position="83"/>
        <end position="108"/>
    </location>
</feature>
<evidence type="ECO:0000256" key="1">
    <source>
        <dbReference type="SAM" id="MobiDB-lite"/>
    </source>
</evidence>
<proteinExistence type="predicted"/>
<sequence length="108" mass="13008">MYRIQCCIMWEELGIERRTNKMNNHYRNPSRRPYAYNKNIIHRRNLFRDTSSATAHCVYIHLYTYKYIHHGLIYILSYSSPTTTAADANDDPRYPSRHCQCRPPPLER</sequence>
<organism evidence="2">
    <name type="scientific">Sipha flava</name>
    <name type="common">yellow sugarcane aphid</name>
    <dbReference type="NCBI Taxonomy" id="143950"/>
    <lineage>
        <taxon>Eukaryota</taxon>
        <taxon>Metazoa</taxon>
        <taxon>Ecdysozoa</taxon>
        <taxon>Arthropoda</taxon>
        <taxon>Hexapoda</taxon>
        <taxon>Insecta</taxon>
        <taxon>Pterygota</taxon>
        <taxon>Neoptera</taxon>
        <taxon>Paraneoptera</taxon>
        <taxon>Hemiptera</taxon>
        <taxon>Sternorrhyncha</taxon>
        <taxon>Aphidomorpha</taxon>
        <taxon>Aphidoidea</taxon>
        <taxon>Aphididae</taxon>
        <taxon>Sipha</taxon>
    </lineage>
</organism>
<protein>
    <submittedName>
        <fullName evidence="2">Uncharacterized protein</fullName>
    </submittedName>
</protein>
<accession>A0A2S2QIP2</accession>
<dbReference type="EMBL" id="GGMS01008412">
    <property type="protein sequence ID" value="MBY77615.1"/>
    <property type="molecule type" value="Transcribed_RNA"/>
</dbReference>
<name>A0A2S2QIP2_9HEMI</name>
<reference evidence="2" key="1">
    <citation type="submission" date="2018-04" db="EMBL/GenBank/DDBJ databases">
        <title>Transcriptome assembly of Sipha flava.</title>
        <authorList>
            <person name="Scully E.D."/>
            <person name="Geib S.M."/>
            <person name="Palmer N.A."/>
            <person name="Koch K."/>
            <person name="Bradshaw J."/>
            <person name="Heng-Moss T."/>
            <person name="Sarath G."/>
        </authorList>
    </citation>
    <scope>NUCLEOTIDE SEQUENCE</scope>
</reference>
<evidence type="ECO:0000313" key="2">
    <source>
        <dbReference type="EMBL" id="MBY77615.1"/>
    </source>
</evidence>
<dbReference type="AlphaFoldDB" id="A0A2S2QIP2"/>
<gene>
    <name evidence="2" type="ORF">g.20443</name>
</gene>